<feature type="domain" description="SET" evidence="2">
    <location>
        <begin position="45"/>
        <end position="301"/>
    </location>
</feature>
<organism evidence="3 4">
    <name type="scientific">Emiliania huxleyi (strain CCMP1516)</name>
    <dbReference type="NCBI Taxonomy" id="280463"/>
    <lineage>
        <taxon>Eukaryota</taxon>
        <taxon>Haptista</taxon>
        <taxon>Haptophyta</taxon>
        <taxon>Prymnesiophyceae</taxon>
        <taxon>Isochrysidales</taxon>
        <taxon>Noelaerhabdaceae</taxon>
        <taxon>Emiliania</taxon>
    </lineage>
</organism>
<protein>
    <recommendedName>
        <fullName evidence="2">SET domain-containing protein</fullName>
    </recommendedName>
</protein>
<dbReference type="eggNOG" id="ENOG502S3FA">
    <property type="taxonomic scope" value="Eukaryota"/>
</dbReference>
<feature type="chain" id="PRO_5044200694" description="SET domain-containing protein" evidence="1">
    <location>
        <begin position="26"/>
        <end position="344"/>
    </location>
</feature>
<dbReference type="CDD" id="cd10527">
    <property type="entry name" value="SET_LSMT"/>
    <property type="match status" value="1"/>
</dbReference>
<keyword evidence="1" id="KW-0732">Signal</keyword>
<dbReference type="InterPro" id="IPR050600">
    <property type="entry name" value="SETD3_SETD6_MTase"/>
</dbReference>
<evidence type="ECO:0000313" key="4">
    <source>
        <dbReference type="Proteomes" id="UP000013827"/>
    </source>
</evidence>
<dbReference type="RefSeq" id="XP_005767371.1">
    <property type="nucleotide sequence ID" value="XM_005767314.1"/>
</dbReference>
<dbReference type="InterPro" id="IPR046341">
    <property type="entry name" value="SET_dom_sf"/>
</dbReference>
<dbReference type="InterPro" id="IPR001214">
    <property type="entry name" value="SET_dom"/>
</dbReference>
<evidence type="ECO:0000256" key="1">
    <source>
        <dbReference type="SAM" id="SignalP"/>
    </source>
</evidence>
<keyword evidence="4" id="KW-1185">Reference proteome</keyword>
<dbReference type="AlphaFoldDB" id="A0A0D3IUK7"/>
<accession>A0A0D3IUK7</accession>
<sequence length="344" mass="36485">MLLQTLALLQLPLAAVSLAVSAVAATDPRHAPLLSWLERWGTELGPVTLGKSSVGAGYGAFASRDVTEGELLFSVPSTACVGLYDACGDADVGEALARLVVKGQGGATVALAGLLAKEWLCAGESGPRGPYLAMLPWDAAWPPEAEQEQEHCLWWSEAQVDALEGSPAYSDAVGIRDEVALAAKVIKSLIGASVRRAYKERGEPPWAVWRAEDDIERAVRGAFVSILTRSFTQEDGGDEEKRLVPLLDMLQHAAEPNVRHVQVSDGAAEGGGGAEGGGRQRVVVTARRPIAAGEELLNSYDGGELEPATFLTRFGFVPGRGVGEFVDSIREQDKGRLPFGFRIG</sequence>
<feature type="signal peptide" evidence="1">
    <location>
        <begin position="1"/>
        <end position="25"/>
    </location>
</feature>
<proteinExistence type="predicted"/>
<dbReference type="SUPFAM" id="SSF82199">
    <property type="entry name" value="SET domain"/>
    <property type="match status" value="1"/>
</dbReference>
<evidence type="ECO:0000259" key="2">
    <source>
        <dbReference type="PROSITE" id="PS50280"/>
    </source>
</evidence>
<reference evidence="4" key="1">
    <citation type="journal article" date="2013" name="Nature">
        <title>Pan genome of the phytoplankton Emiliania underpins its global distribution.</title>
        <authorList>
            <person name="Read B.A."/>
            <person name="Kegel J."/>
            <person name="Klute M.J."/>
            <person name="Kuo A."/>
            <person name="Lefebvre S.C."/>
            <person name="Maumus F."/>
            <person name="Mayer C."/>
            <person name="Miller J."/>
            <person name="Monier A."/>
            <person name="Salamov A."/>
            <person name="Young J."/>
            <person name="Aguilar M."/>
            <person name="Claverie J.M."/>
            <person name="Frickenhaus S."/>
            <person name="Gonzalez K."/>
            <person name="Herman E.K."/>
            <person name="Lin Y.C."/>
            <person name="Napier J."/>
            <person name="Ogata H."/>
            <person name="Sarno A.F."/>
            <person name="Shmutz J."/>
            <person name="Schroeder D."/>
            <person name="de Vargas C."/>
            <person name="Verret F."/>
            <person name="von Dassow P."/>
            <person name="Valentin K."/>
            <person name="Van de Peer Y."/>
            <person name="Wheeler G."/>
            <person name="Dacks J.B."/>
            <person name="Delwiche C.F."/>
            <person name="Dyhrman S.T."/>
            <person name="Glockner G."/>
            <person name="John U."/>
            <person name="Richards T."/>
            <person name="Worden A.Z."/>
            <person name="Zhang X."/>
            <person name="Grigoriev I.V."/>
            <person name="Allen A.E."/>
            <person name="Bidle K."/>
            <person name="Borodovsky M."/>
            <person name="Bowler C."/>
            <person name="Brownlee C."/>
            <person name="Cock J.M."/>
            <person name="Elias M."/>
            <person name="Gladyshev V.N."/>
            <person name="Groth M."/>
            <person name="Guda C."/>
            <person name="Hadaegh A."/>
            <person name="Iglesias-Rodriguez M.D."/>
            <person name="Jenkins J."/>
            <person name="Jones B.M."/>
            <person name="Lawson T."/>
            <person name="Leese F."/>
            <person name="Lindquist E."/>
            <person name="Lobanov A."/>
            <person name="Lomsadze A."/>
            <person name="Malik S.B."/>
            <person name="Marsh M.E."/>
            <person name="Mackinder L."/>
            <person name="Mock T."/>
            <person name="Mueller-Roeber B."/>
            <person name="Pagarete A."/>
            <person name="Parker M."/>
            <person name="Probert I."/>
            <person name="Quesneville H."/>
            <person name="Raines C."/>
            <person name="Rensing S.A."/>
            <person name="Riano-Pachon D.M."/>
            <person name="Richier S."/>
            <person name="Rokitta S."/>
            <person name="Shiraiwa Y."/>
            <person name="Soanes D.M."/>
            <person name="van der Giezen M."/>
            <person name="Wahlund T.M."/>
            <person name="Williams B."/>
            <person name="Wilson W."/>
            <person name="Wolfe G."/>
            <person name="Wurch L.L."/>
        </authorList>
    </citation>
    <scope>NUCLEOTIDE SEQUENCE</scope>
</reference>
<name>A0A0D3IUK7_EMIH1</name>
<dbReference type="GeneID" id="17260787"/>
<dbReference type="EnsemblProtists" id="EOD14942">
    <property type="protein sequence ID" value="EOD14942"/>
    <property type="gene ID" value="EMIHUDRAFT_96595"/>
</dbReference>
<dbReference type="Pfam" id="PF00856">
    <property type="entry name" value="SET"/>
    <property type="match status" value="1"/>
</dbReference>
<dbReference type="GO" id="GO:0016279">
    <property type="term" value="F:protein-lysine N-methyltransferase activity"/>
    <property type="evidence" value="ECO:0007669"/>
    <property type="project" value="TreeGrafter"/>
</dbReference>
<dbReference type="PANTHER" id="PTHR13271">
    <property type="entry name" value="UNCHARACTERIZED PUTATIVE METHYLTRANSFERASE"/>
    <property type="match status" value="1"/>
</dbReference>
<dbReference type="Proteomes" id="UP000013827">
    <property type="component" value="Unassembled WGS sequence"/>
</dbReference>
<dbReference type="PaxDb" id="2903-EOD14942"/>
<reference evidence="3" key="2">
    <citation type="submission" date="2024-10" db="UniProtKB">
        <authorList>
            <consortium name="EnsemblProtists"/>
        </authorList>
    </citation>
    <scope>IDENTIFICATION</scope>
</reference>
<dbReference type="OMA" id="YHKFFTR"/>
<dbReference type="HOGENOM" id="CLU_851166_0_0_1"/>
<dbReference type="STRING" id="2903.R1BYU9"/>
<dbReference type="PROSITE" id="PS50280">
    <property type="entry name" value="SET"/>
    <property type="match status" value="1"/>
</dbReference>
<evidence type="ECO:0000313" key="3">
    <source>
        <dbReference type="EnsemblProtists" id="EOD14942"/>
    </source>
</evidence>
<dbReference type="KEGG" id="ehx:EMIHUDRAFT_96595"/>
<dbReference type="Gene3D" id="3.90.1410.10">
    <property type="entry name" value="set domain protein methyltransferase, domain 1"/>
    <property type="match status" value="1"/>
</dbReference>